<dbReference type="SUPFAM" id="SSF51445">
    <property type="entry name" value="(Trans)glycosidases"/>
    <property type="match status" value="1"/>
</dbReference>
<dbReference type="EMBL" id="QCYK01000001">
    <property type="protein sequence ID" value="PUZ29280.1"/>
    <property type="molecule type" value="Genomic_DNA"/>
</dbReference>
<keyword evidence="8" id="KW-1185">Reference proteome</keyword>
<dbReference type="InterPro" id="IPR013785">
    <property type="entry name" value="Aldolase_TIM"/>
</dbReference>
<dbReference type="CDD" id="cd14792">
    <property type="entry name" value="GH27"/>
    <property type="match status" value="1"/>
</dbReference>
<evidence type="ECO:0000256" key="5">
    <source>
        <dbReference type="RuleBase" id="RU361168"/>
    </source>
</evidence>
<dbReference type="Gene3D" id="2.60.40.1180">
    <property type="entry name" value="Golgi alpha-mannosidase II"/>
    <property type="match status" value="1"/>
</dbReference>
<reference evidence="7 8" key="1">
    <citation type="submission" date="2018-04" db="EMBL/GenBank/DDBJ databases">
        <title>Chitinophaga fuyangensis sp. nov., isolated from soil in a chemical factory.</title>
        <authorList>
            <person name="Chen K."/>
        </authorList>
    </citation>
    <scope>NUCLEOTIDE SEQUENCE [LARGE SCALE GENOMIC DNA]</scope>
    <source>
        <strain evidence="7 8">LY-1</strain>
    </source>
</reference>
<dbReference type="Pfam" id="PF08305">
    <property type="entry name" value="NPCBM"/>
    <property type="match status" value="1"/>
</dbReference>
<dbReference type="AlphaFoldDB" id="A0A2T7BNQ8"/>
<evidence type="ECO:0000256" key="1">
    <source>
        <dbReference type="ARBA" id="ARBA00009743"/>
    </source>
</evidence>
<dbReference type="Gene3D" id="3.20.20.70">
    <property type="entry name" value="Aldolase class I"/>
    <property type="match status" value="1"/>
</dbReference>
<dbReference type="PRINTS" id="PR00740">
    <property type="entry name" value="GLHYDRLASE27"/>
</dbReference>
<dbReference type="Gene3D" id="2.60.120.1060">
    <property type="entry name" value="NPCBM/NEW2 domain"/>
    <property type="match status" value="1"/>
</dbReference>
<dbReference type="SMART" id="SM00776">
    <property type="entry name" value="NPCBM"/>
    <property type="match status" value="1"/>
</dbReference>
<proteinExistence type="inferred from homology"/>
<keyword evidence="2" id="KW-0732">Signal</keyword>
<dbReference type="InterPro" id="IPR008979">
    <property type="entry name" value="Galactose-bd-like_sf"/>
</dbReference>
<evidence type="ECO:0000259" key="6">
    <source>
        <dbReference type="SMART" id="SM00776"/>
    </source>
</evidence>
<evidence type="ECO:0000256" key="4">
    <source>
        <dbReference type="ARBA" id="ARBA00023295"/>
    </source>
</evidence>
<comment type="similarity">
    <text evidence="1 5">Belongs to the glycosyl hydrolase 27 family.</text>
</comment>
<keyword evidence="4 5" id="KW-0326">Glycosidase</keyword>
<accession>A0A2T7BNQ8</accession>
<dbReference type="InterPro" id="IPR038637">
    <property type="entry name" value="NPCBM_sf"/>
</dbReference>
<comment type="catalytic activity">
    <reaction evidence="5">
        <text>Hydrolysis of terminal, non-reducing alpha-D-galactose residues in alpha-D-galactosides, including galactose oligosaccharides, galactomannans and galactolipids.</text>
        <dbReference type="EC" id="3.2.1.22"/>
    </reaction>
</comment>
<organism evidence="7 8">
    <name type="scientific">Chitinophaga parva</name>
    <dbReference type="NCBI Taxonomy" id="2169414"/>
    <lineage>
        <taxon>Bacteria</taxon>
        <taxon>Pseudomonadati</taxon>
        <taxon>Bacteroidota</taxon>
        <taxon>Chitinophagia</taxon>
        <taxon>Chitinophagales</taxon>
        <taxon>Chitinophagaceae</taxon>
        <taxon>Chitinophaga</taxon>
    </lineage>
</organism>
<evidence type="ECO:0000256" key="2">
    <source>
        <dbReference type="ARBA" id="ARBA00022729"/>
    </source>
</evidence>
<evidence type="ECO:0000313" key="8">
    <source>
        <dbReference type="Proteomes" id="UP000244450"/>
    </source>
</evidence>
<comment type="caution">
    <text evidence="7">The sequence shown here is derived from an EMBL/GenBank/DDBJ whole genome shotgun (WGS) entry which is preliminary data.</text>
</comment>
<feature type="domain" description="Glycosyl hydrolase family 98 putative carbohydrate-binding module" evidence="6">
    <location>
        <begin position="16"/>
        <end position="155"/>
    </location>
</feature>
<protein>
    <recommendedName>
        <fullName evidence="5">Alpha-galactosidase</fullName>
        <ecNumber evidence="5">3.2.1.22</ecNumber>
    </recommendedName>
    <alternativeName>
        <fullName evidence="5">Melibiase</fullName>
    </alternativeName>
</protein>
<dbReference type="InterPro" id="IPR015919">
    <property type="entry name" value="Cadherin-like_sf"/>
</dbReference>
<dbReference type="InterPro" id="IPR041233">
    <property type="entry name" value="Melibiase_C"/>
</dbReference>
<dbReference type="OrthoDB" id="9807519at2"/>
<dbReference type="RefSeq" id="WP_108685919.1">
    <property type="nucleotide sequence ID" value="NZ_QCYK01000001.1"/>
</dbReference>
<dbReference type="InterPro" id="IPR002241">
    <property type="entry name" value="Glyco_hydro_27"/>
</dbReference>
<name>A0A2T7BNQ8_9BACT</name>
<dbReference type="GO" id="GO:0005509">
    <property type="term" value="F:calcium ion binding"/>
    <property type="evidence" value="ECO:0007669"/>
    <property type="project" value="InterPro"/>
</dbReference>
<dbReference type="GO" id="GO:0005975">
    <property type="term" value="P:carbohydrate metabolic process"/>
    <property type="evidence" value="ECO:0007669"/>
    <property type="project" value="InterPro"/>
</dbReference>
<dbReference type="SUPFAM" id="SSF49313">
    <property type="entry name" value="Cadherin-like"/>
    <property type="match status" value="1"/>
</dbReference>
<sequence length="652" mass="72126">MKRIFLLCIFLPLIGFSKTIYLHELDLRPMLQDWGAAQVNRSVLGTGLSVAGVRYQHGVGTHSISRLLVSLGGKARSFSGWVGADDANDFSGNMEFRLIADQRLVWTSGVMHKGMPAKAFHIKLDGVQKLALVVAEAGDGIMYDHADWLEAKFETAGIVGTEDVWPAPVPAAPYILTPPPAAAPKINGAKVLGARPGNPVLFSIPATGERPLHFAAENMPTGLVLDSMNGIIRGAVAQPGTYNIRLTATNQRGSDSRILRLEVGDRICLTPPMGWNSWNCWGLKVDEQKVKDAADFMADKLRNHGWSYINIDDGWEAAKRTADSTLNGNEKFPDFGRLCSYVHDKGLRFGIYSSPGPATCGGHLGSYGFEQKDADTWAAWGVDFLKYDYCYYSKIAPVPTEELIKQPYEVMRHALDKVPRDIVYCVGYGAPRVWYWGQEAGGNLWRTTRDITDDWNIVTAIGCFQDVCAPVIRPGCYNDPDMLVVGKLGLGWGEKVHNSHLTPDEQYSHVSLWCLQSAPLLIGCDLSEIDDFTLGLLTNDEVIAVDQDPLVMPVKKLVTPEGQIWYKYLEDGSVAVGLFNVDPYFILWDKGQAESIQTRKQTMTLDLSQLGLKGKFAVRDLWRQQDIGSFENHFSAQVPYHGVCLVKLTPVK</sequence>
<dbReference type="GO" id="GO:0004557">
    <property type="term" value="F:alpha-galactosidase activity"/>
    <property type="evidence" value="ECO:0007669"/>
    <property type="project" value="UniProtKB-EC"/>
</dbReference>
<dbReference type="SUPFAM" id="SSF49785">
    <property type="entry name" value="Galactose-binding domain-like"/>
    <property type="match status" value="1"/>
</dbReference>
<dbReference type="SUPFAM" id="SSF51011">
    <property type="entry name" value="Glycosyl hydrolase domain"/>
    <property type="match status" value="1"/>
</dbReference>
<dbReference type="EC" id="3.2.1.22" evidence="5"/>
<dbReference type="Gene3D" id="2.60.40.10">
    <property type="entry name" value="Immunoglobulins"/>
    <property type="match status" value="1"/>
</dbReference>
<dbReference type="Pfam" id="PF17801">
    <property type="entry name" value="Melibiase_C"/>
    <property type="match status" value="1"/>
</dbReference>
<dbReference type="InterPro" id="IPR013783">
    <property type="entry name" value="Ig-like_fold"/>
</dbReference>
<dbReference type="InterPro" id="IPR013222">
    <property type="entry name" value="Glyco_hyd_98_carb-bd"/>
</dbReference>
<gene>
    <name evidence="7" type="ORF">DCC81_07415</name>
</gene>
<dbReference type="Pfam" id="PF05345">
    <property type="entry name" value="He_PIG"/>
    <property type="match status" value="1"/>
</dbReference>
<dbReference type="Pfam" id="PF16499">
    <property type="entry name" value="Melibiase_2"/>
    <property type="match status" value="1"/>
</dbReference>
<evidence type="ECO:0000313" key="7">
    <source>
        <dbReference type="EMBL" id="PUZ29280.1"/>
    </source>
</evidence>
<dbReference type="Proteomes" id="UP000244450">
    <property type="component" value="Unassembled WGS sequence"/>
</dbReference>
<evidence type="ECO:0000256" key="3">
    <source>
        <dbReference type="ARBA" id="ARBA00022801"/>
    </source>
</evidence>
<dbReference type="InterPro" id="IPR017853">
    <property type="entry name" value="GH"/>
</dbReference>
<keyword evidence="3 5" id="KW-0378">Hydrolase</keyword>
<keyword evidence="5" id="KW-1015">Disulfide bond</keyword>
<dbReference type="GO" id="GO:0016020">
    <property type="term" value="C:membrane"/>
    <property type="evidence" value="ECO:0007669"/>
    <property type="project" value="InterPro"/>
</dbReference>
<dbReference type="PANTHER" id="PTHR11452:SF75">
    <property type="entry name" value="ALPHA-GALACTOSIDASE MEL1"/>
    <property type="match status" value="1"/>
</dbReference>
<dbReference type="InterPro" id="IPR013780">
    <property type="entry name" value="Glyco_hydro_b"/>
</dbReference>
<dbReference type="PANTHER" id="PTHR11452">
    <property type="entry name" value="ALPHA-GALACTOSIDASE/ALPHA-N-ACETYLGALACTOSAMINIDASE"/>
    <property type="match status" value="1"/>
</dbReference>